<accession>A0A5C6LZB7</accession>
<evidence type="ECO:0000256" key="1">
    <source>
        <dbReference type="SAM" id="MobiDB-lite"/>
    </source>
</evidence>
<gene>
    <name evidence="2" type="ORF">FEF09_01985</name>
</gene>
<sequence>MARQDSIILFTGKLGNMIGYYRKGQYLLRSTPVSVKQTDATRRAAKRFGIASRKGALIRSIFDDELDIHNDGTQVNRLNSALIRATDKDISAIKGFRFNQHTGIDRFFTIAPTLTEEGMLHIPAQCLLAGKGITALEVKIIAARISFGTQRVIGTKTSTIQIDPSQPFTATAMSVDVPGTGTLVVVLQIRAFRKDGPACSRKDYAADIVGISAPQPVYVRHITTEQVYDETDKQSEINPYSAPSATPYVIQRE</sequence>
<feature type="region of interest" description="Disordered" evidence="1">
    <location>
        <begin position="230"/>
        <end position="253"/>
    </location>
</feature>
<name>A0A5C6LZB7_9BACT</name>
<reference evidence="2 3" key="1">
    <citation type="submission" date="2019-08" db="EMBL/GenBank/DDBJ databases">
        <title>Whole genome sequencing of chitin degrading bacteria Chitinophaga pinensis YS16.</title>
        <authorList>
            <person name="Singh R.P."/>
            <person name="Manchanda G."/>
            <person name="Maurya I.K."/>
            <person name="Joshi N.K."/>
            <person name="Srivastava A.K."/>
        </authorList>
    </citation>
    <scope>NUCLEOTIDE SEQUENCE [LARGE SCALE GENOMIC DNA]</scope>
    <source>
        <strain evidence="2 3">YS-16</strain>
    </source>
</reference>
<comment type="caution">
    <text evidence="2">The sequence shown here is derived from an EMBL/GenBank/DDBJ whole genome shotgun (WGS) entry which is preliminary data.</text>
</comment>
<dbReference type="AlphaFoldDB" id="A0A5C6LZB7"/>
<evidence type="ECO:0000313" key="2">
    <source>
        <dbReference type="EMBL" id="TWW01930.1"/>
    </source>
</evidence>
<organism evidence="2 3">
    <name type="scientific">Chitinophaga pinensis</name>
    <dbReference type="NCBI Taxonomy" id="79329"/>
    <lineage>
        <taxon>Bacteria</taxon>
        <taxon>Pseudomonadati</taxon>
        <taxon>Bacteroidota</taxon>
        <taxon>Chitinophagia</taxon>
        <taxon>Chitinophagales</taxon>
        <taxon>Chitinophagaceae</taxon>
        <taxon>Chitinophaga</taxon>
    </lineage>
</organism>
<dbReference type="OrthoDB" id="681012at2"/>
<proteinExistence type="predicted"/>
<dbReference type="RefSeq" id="WP_146303397.1">
    <property type="nucleotide sequence ID" value="NZ_VOHS01000002.1"/>
</dbReference>
<evidence type="ECO:0000313" key="3">
    <source>
        <dbReference type="Proteomes" id="UP000318815"/>
    </source>
</evidence>
<protein>
    <submittedName>
        <fullName evidence="2">Uncharacterized protein</fullName>
    </submittedName>
</protein>
<dbReference type="EMBL" id="VOHS01000002">
    <property type="protein sequence ID" value="TWW01930.1"/>
    <property type="molecule type" value="Genomic_DNA"/>
</dbReference>
<dbReference type="Proteomes" id="UP000318815">
    <property type="component" value="Unassembled WGS sequence"/>
</dbReference>
<keyword evidence="3" id="KW-1185">Reference proteome</keyword>